<feature type="domain" description="DUF8175" evidence="3">
    <location>
        <begin position="49"/>
        <end position="245"/>
    </location>
</feature>
<evidence type="ECO:0000256" key="1">
    <source>
        <dbReference type="SAM" id="MobiDB-lite"/>
    </source>
</evidence>
<evidence type="ECO:0000313" key="4">
    <source>
        <dbReference type="EMBL" id="POM25750.1"/>
    </source>
</evidence>
<dbReference type="AlphaFoldDB" id="A0A2P4UL35"/>
<reference evidence="4 5" key="1">
    <citation type="journal article" date="2017" name="Chemistry">
        <title>Isolation, Biosynthesis and Chemical Modifications of Rubterolones A-F: Rare Tropolone Alkaloids from Actinomadura sp. 5-2.</title>
        <authorList>
            <person name="Guo H."/>
            <person name="Benndorf R."/>
            <person name="Leichnitz D."/>
            <person name="Klassen J.L."/>
            <person name="Vollmers J."/>
            <person name="Gorls H."/>
            <person name="Steinacker M."/>
            <person name="Weigel C."/>
            <person name="Dahse H.M."/>
            <person name="Kaster A.K."/>
            <person name="de Beer Z.W."/>
            <person name="Poulsen M."/>
            <person name="Beemelmanns C."/>
        </authorList>
    </citation>
    <scope>NUCLEOTIDE SEQUENCE [LARGE SCALE GENOMIC DNA]</scope>
    <source>
        <strain evidence="4 5">5-2</strain>
    </source>
</reference>
<gene>
    <name evidence="4" type="ORF">BTM25_01330</name>
</gene>
<keyword evidence="2" id="KW-0472">Membrane</keyword>
<dbReference type="InterPro" id="IPR058488">
    <property type="entry name" value="DUF8175"/>
</dbReference>
<keyword evidence="2" id="KW-1133">Transmembrane helix</keyword>
<evidence type="ECO:0000256" key="2">
    <source>
        <dbReference type="SAM" id="Phobius"/>
    </source>
</evidence>
<proteinExistence type="predicted"/>
<keyword evidence="2" id="KW-0812">Transmembrane</keyword>
<evidence type="ECO:0000313" key="5">
    <source>
        <dbReference type="Proteomes" id="UP000242367"/>
    </source>
</evidence>
<organism evidence="4 5">
    <name type="scientific">Actinomadura rubteroloni</name>
    <dbReference type="NCBI Taxonomy" id="1926885"/>
    <lineage>
        <taxon>Bacteria</taxon>
        <taxon>Bacillati</taxon>
        <taxon>Actinomycetota</taxon>
        <taxon>Actinomycetes</taxon>
        <taxon>Streptosporangiales</taxon>
        <taxon>Thermomonosporaceae</taxon>
        <taxon>Actinomadura</taxon>
    </lineage>
</organism>
<comment type="caution">
    <text evidence="4">The sequence shown here is derived from an EMBL/GenBank/DDBJ whole genome shotgun (WGS) entry which is preliminary data.</text>
</comment>
<keyword evidence="5" id="KW-1185">Reference proteome</keyword>
<name>A0A2P4UL35_9ACTN</name>
<dbReference type="RefSeq" id="WP_103560815.1">
    <property type="nucleotide sequence ID" value="NZ_MTBP01000001.1"/>
</dbReference>
<dbReference type="Pfam" id="PF26526">
    <property type="entry name" value="DUF8175"/>
    <property type="match status" value="1"/>
</dbReference>
<accession>A0A2P4UL35</accession>
<feature type="compositionally biased region" description="Low complexity" evidence="1">
    <location>
        <begin position="55"/>
        <end position="67"/>
    </location>
</feature>
<protein>
    <recommendedName>
        <fullName evidence="3">DUF8175 domain-containing protein</fullName>
    </recommendedName>
</protein>
<sequence>MTEPEPDDVQSPFRRPGFIAAAAFLALILVLGVVALVTGLDSGNGTAAPSHPSVGARPGTTAPAAGGCHPTDTDQRTPANAPPGVLWQSYENMVLPYSKSAGPMVTEGEIARCYAHTPVGALMAAAHITYRAAVAVDWRKFAQVEFVGGAGKSAYLANRSASPAPIEHASGGIGQIAGFSFISYDSSTAVIRLAYRNPLQNSGLAPYGSGDYTMKWSNDDWRLELQPNGDSGPPGPDTQDLDGYVAWGGT</sequence>
<evidence type="ECO:0000259" key="3">
    <source>
        <dbReference type="Pfam" id="PF26526"/>
    </source>
</evidence>
<feature type="transmembrane region" description="Helical" evidence="2">
    <location>
        <begin position="18"/>
        <end position="40"/>
    </location>
</feature>
<dbReference type="EMBL" id="MTBP01000001">
    <property type="protein sequence ID" value="POM25750.1"/>
    <property type="molecule type" value="Genomic_DNA"/>
</dbReference>
<feature type="region of interest" description="Disordered" evidence="1">
    <location>
        <begin position="46"/>
        <end position="77"/>
    </location>
</feature>
<dbReference type="Proteomes" id="UP000242367">
    <property type="component" value="Unassembled WGS sequence"/>
</dbReference>